<protein>
    <submittedName>
        <fullName evidence="2">HNH endonuclease</fullName>
    </submittedName>
</protein>
<dbReference type="GO" id="GO:0003676">
    <property type="term" value="F:nucleic acid binding"/>
    <property type="evidence" value="ECO:0007669"/>
    <property type="project" value="InterPro"/>
</dbReference>
<keyword evidence="2" id="KW-0255">Endonuclease</keyword>
<dbReference type="Gene3D" id="1.10.30.50">
    <property type="match status" value="1"/>
</dbReference>
<keyword evidence="2" id="KW-0378">Hydrolase</keyword>
<name>E0UMD9_GLOV7</name>
<dbReference type="InterPro" id="IPR003615">
    <property type="entry name" value="HNH_nuc"/>
</dbReference>
<dbReference type="SMART" id="SM00507">
    <property type="entry name" value="HNHc"/>
    <property type="match status" value="1"/>
</dbReference>
<keyword evidence="2" id="KW-0614">Plasmid</keyword>
<dbReference type="OrthoDB" id="9802901at2"/>
<evidence type="ECO:0000313" key="2">
    <source>
        <dbReference type="EMBL" id="ADN18119.1"/>
    </source>
</evidence>
<gene>
    <name evidence="2" type="ordered locus">Cyan7822_6324</name>
</gene>
<proteinExistence type="predicted"/>
<dbReference type="NCBIfam" id="NF040563">
    <property type="entry name" value="guided_IscB"/>
    <property type="match status" value="1"/>
</dbReference>
<feature type="domain" description="HNH nuclease" evidence="1">
    <location>
        <begin position="183"/>
        <end position="234"/>
    </location>
</feature>
<dbReference type="Proteomes" id="UP000008206">
    <property type="component" value="Plasmid Cy782202"/>
</dbReference>
<dbReference type="GO" id="GO:0004519">
    <property type="term" value="F:endonuclease activity"/>
    <property type="evidence" value="ECO:0007669"/>
    <property type="project" value="UniProtKB-KW"/>
</dbReference>
<keyword evidence="2" id="KW-0540">Nuclease</keyword>
<dbReference type="GO" id="GO:0008270">
    <property type="term" value="F:zinc ion binding"/>
    <property type="evidence" value="ECO:0007669"/>
    <property type="project" value="InterPro"/>
</dbReference>
<keyword evidence="3" id="KW-1185">Reference proteome</keyword>
<dbReference type="HOGENOM" id="CLU_036716_0_0_3"/>
<dbReference type="EMBL" id="CP002200">
    <property type="protein sequence ID" value="ADN18119.1"/>
    <property type="molecule type" value="Genomic_DNA"/>
</dbReference>
<dbReference type="InterPro" id="IPR002711">
    <property type="entry name" value="HNH"/>
</dbReference>
<dbReference type="Pfam" id="PF01844">
    <property type="entry name" value="HNH"/>
    <property type="match status" value="1"/>
</dbReference>
<dbReference type="KEGG" id="cyj:Cyan7822_6324"/>
<sequence length="424" mass="48618">MSNFVFVLDAKKNPLSPCHPSVARKLLKQGKAAVLRRYPFTIILKKECQKPTETIKLKLDPGSKTTGIALVQQDKLIWGAELIHRGQQIKDNLLTRRQIRRSRRNRKTRYRQARFLNRTRLKGWLPPSLRHRVETTMTWVKRICKFVHVTNISVELVKFDTQALDNPEISGKEYQQGELFGYEIREYLLEKWGRRCVYCGIKDVPLEVEHILAKSKGGSDRCSNLTISCRICNQLKGNQDIKDFLSNQPSLLEKILKQSKQSLKNVAAVNTTRWALFNKLKETGLSIETGTGGRTKYNRCRLNLEKRHFIDAGCVGNLESLKLLTRQPLLIKATGHGNRQMCGINKYGFPIRHRSRNKFYKGFQTGAQVKAVVTKGKKVGVYLGRVLCRASGRFDIASHQGRTTGITYKFCTAIQKKDGYNYEF</sequence>
<evidence type="ECO:0000313" key="3">
    <source>
        <dbReference type="Proteomes" id="UP000008206"/>
    </source>
</evidence>
<reference evidence="3" key="1">
    <citation type="journal article" date="2011" name="MBio">
        <title>Novel metabolic attributes of the genus Cyanothece, comprising a group of unicellular nitrogen-fixing Cyanobacteria.</title>
        <authorList>
            <person name="Bandyopadhyay A."/>
            <person name="Elvitigala T."/>
            <person name="Welsh E."/>
            <person name="Stockel J."/>
            <person name="Liberton M."/>
            <person name="Min H."/>
            <person name="Sherman L.A."/>
            <person name="Pakrasi H.B."/>
        </authorList>
    </citation>
    <scope>NUCLEOTIDE SEQUENCE [LARGE SCALE GENOMIC DNA]</scope>
    <source>
        <strain evidence="3">PCC 7822</strain>
        <plasmid evidence="3">Cy782202</plasmid>
    </source>
</reference>
<dbReference type="Pfam" id="PF14239">
    <property type="entry name" value="RRXRR"/>
    <property type="match status" value="1"/>
</dbReference>
<dbReference type="AlphaFoldDB" id="E0UMD9"/>
<dbReference type="CDD" id="cd00085">
    <property type="entry name" value="HNHc"/>
    <property type="match status" value="1"/>
</dbReference>
<accession>E0UMD9</accession>
<dbReference type="RefSeq" id="WP_013334867.1">
    <property type="nucleotide sequence ID" value="NC_014534.1"/>
</dbReference>
<geneLocation type="plasmid" evidence="2 3">
    <name>Cy782202</name>
</geneLocation>
<evidence type="ECO:0000259" key="1">
    <source>
        <dbReference type="SMART" id="SM00507"/>
    </source>
</evidence>
<dbReference type="InterPro" id="IPR047693">
    <property type="entry name" value="RNA-guided_IscB-like"/>
</dbReference>
<organism evidence="2 3">
    <name type="scientific">Gloeothece verrucosa (strain PCC 7822)</name>
    <name type="common">Cyanothece sp. (strain PCC 7822)</name>
    <dbReference type="NCBI Taxonomy" id="497965"/>
    <lineage>
        <taxon>Bacteria</taxon>
        <taxon>Bacillati</taxon>
        <taxon>Cyanobacteriota</taxon>
        <taxon>Cyanophyceae</taxon>
        <taxon>Oscillatoriophycideae</taxon>
        <taxon>Chroococcales</taxon>
        <taxon>Aphanothecaceae</taxon>
        <taxon>Gloeothece</taxon>
        <taxon>Gloeothece verrucosa</taxon>
    </lineage>
</organism>
<dbReference type="InterPro" id="IPR025938">
    <property type="entry name" value="RRXRR_dom"/>
</dbReference>